<dbReference type="Proteomes" id="UP000000235">
    <property type="component" value="Chromosome"/>
</dbReference>
<comment type="cofactor">
    <cofactor evidence="1 6">
        <name>FAD</name>
        <dbReference type="ChEBI" id="CHEBI:57692"/>
    </cofactor>
</comment>
<gene>
    <name evidence="10" type="ordered locus">Strop_2678</name>
</gene>
<dbReference type="InterPro" id="IPR009075">
    <property type="entry name" value="AcylCo_DH/oxidase_C"/>
</dbReference>
<dbReference type="InterPro" id="IPR046373">
    <property type="entry name" value="Acyl-CoA_Oxase/DH_mid-dom_sf"/>
</dbReference>
<dbReference type="Gene3D" id="1.10.540.10">
    <property type="entry name" value="Acyl-CoA dehydrogenase/oxidase, N-terminal domain"/>
    <property type="match status" value="1"/>
</dbReference>
<dbReference type="InterPro" id="IPR052161">
    <property type="entry name" value="Mycobact_Acyl-CoA_DH"/>
</dbReference>
<organism evidence="10 11">
    <name type="scientific">Salinispora tropica (strain ATCC BAA-916 / DSM 44818 / JCM 13857 / NBRC 105044 / CNB-440)</name>
    <dbReference type="NCBI Taxonomy" id="369723"/>
    <lineage>
        <taxon>Bacteria</taxon>
        <taxon>Bacillati</taxon>
        <taxon>Actinomycetota</taxon>
        <taxon>Actinomycetes</taxon>
        <taxon>Micromonosporales</taxon>
        <taxon>Micromonosporaceae</taxon>
        <taxon>Salinispora</taxon>
    </lineage>
</organism>
<evidence type="ECO:0000256" key="6">
    <source>
        <dbReference type="RuleBase" id="RU362125"/>
    </source>
</evidence>
<dbReference type="InterPro" id="IPR009100">
    <property type="entry name" value="AcylCoA_DH/oxidase_NM_dom_sf"/>
</dbReference>
<keyword evidence="4 6" id="KW-0274">FAD</keyword>
<evidence type="ECO:0000256" key="5">
    <source>
        <dbReference type="ARBA" id="ARBA00023002"/>
    </source>
</evidence>
<proteinExistence type="inferred from homology"/>
<dbReference type="STRING" id="369723.Strop_2678"/>
<dbReference type="SUPFAM" id="SSF56645">
    <property type="entry name" value="Acyl-CoA dehydrogenase NM domain-like"/>
    <property type="match status" value="1"/>
</dbReference>
<keyword evidence="5 6" id="KW-0560">Oxidoreductase</keyword>
<dbReference type="Pfam" id="PF02770">
    <property type="entry name" value="Acyl-CoA_dh_M"/>
    <property type="match status" value="1"/>
</dbReference>
<evidence type="ECO:0000259" key="7">
    <source>
        <dbReference type="Pfam" id="PF00441"/>
    </source>
</evidence>
<dbReference type="InterPro" id="IPR006091">
    <property type="entry name" value="Acyl-CoA_Oxase/DH_mid-dom"/>
</dbReference>
<accession>A4X8C2</accession>
<dbReference type="KEGG" id="stp:Strop_2678"/>
<name>A4X8C2_SALTO</name>
<dbReference type="eggNOG" id="COG1960">
    <property type="taxonomic scope" value="Bacteria"/>
</dbReference>
<protein>
    <submittedName>
        <fullName evidence="10">Acyl-CoA dehydrogenase domain protein</fullName>
    </submittedName>
</protein>
<evidence type="ECO:0000256" key="3">
    <source>
        <dbReference type="ARBA" id="ARBA00022630"/>
    </source>
</evidence>
<dbReference type="InterPro" id="IPR037069">
    <property type="entry name" value="AcylCoA_DH/ox_N_sf"/>
</dbReference>
<evidence type="ECO:0000259" key="8">
    <source>
        <dbReference type="Pfam" id="PF02770"/>
    </source>
</evidence>
<evidence type="ECO:0000256" key="2">
    <source>
        <dbReference type="ARBA" id="ARBA00009347"/>
    </source>
</evidence>
<dbReference type="InterPro" id="IPR036250">
    <property type="entry name" value="AcylCo_DH-like_C"/>
</dbReference>
<dbReference type="PATRIC" id="fig|369723.5.peg.2757"/>
<feature type="domain" description="Acyl-CoA dehydrogenase/oxidase N-terminal" evidence="9">
    <location>
        <begin position="6"/>
        <end position="118"/>
    </location>
</feature>
<dbReference type="Pfam" id="PF02771">
    <property type="entry name" value="Acyl-CoA_dh_N"/>
    <property type="match status" value="1"/>
</dbReference>
<dbReference type="PANTHER" id="PTHR43292">
    <property type="entry name" value="ACYL-COA DEHYDROGENASE"/>
    <property type="match status" value="1"/>
</dbReference>
<dbReference type="GO" id="GO:0050660">
    <property type="term" value="F:flavin adenine dinucleotide binding"/>
    <property type="evidence" value="ECO:0007669"/>
    <property type="project" value="InterPro"/>
</dbReference>
<evidence type="ECO:0000313" key="11">
    <source>
        <dbReference type="Proteomes" id="UP000000235"/>
    </source>
</evidence>
<dbReference type="GO" id="GO:0016627">
    <property type="term" value="F:oxidoreductase activity, acting on the CH-CH group of donors"/>
    <property type="evidence" value="ECO:0007669"/>
    <property type="project" value="InterPro"/>
</dbReference>
<keyword evidence="3 6" id="KW-0285">Flavoprotein</keyword>
<keyword evidence="11" id="KW-1185">Reference proteome</keyword>
<dbReference type="PANTHER" id="PTHR43292:SF3">
    <property type="entry name" value="ACYL-COA DEHYDROGENASE FADE29"/>
    <property type="match status" value="1"/>
</dbReference>
<dbReference type="EMBL" id="CP000667">
    <property type="protein sequence ID" value="ABP55122.1"/>
    <property type="molecule type" value="Genomic_DNA"/>
</dbReference>
<dbReference type="Gene3D" id="1.20.140.10">
    <property type="entry name" value="Butyryl-CoA Dehydrogenase, subunit A, domain 3"/>
    <property type="match status" value="1"/>
</dbReference>
<dbReference type="Pfam" id="PF00441">
    <property type="entry name" value="Acyl-CoA_dh_1"/>
    <property type="match status" value="1"/>
</dbReference>
<evidence type="ECO:0000256" key="4">
    <source>
        <dbReference type="ARBA" id="ARBA00022827"/>
    </source>
</evidence>
<dbReference type="InterPro" id="IPR013786">
    <property type="entry name" value="AcylCoA_DH/ox_N"/>
</dbReference>
<reference evidence="11" key="1">
    <citation type="journal article" date="2007" name="Proc. Natl. Acad. Sci. U.S.A.">
        <title>Genome sequencing reveals complex secondary metabolome in the marine actinomycete Salinispora tropica.</title>
        <authorList>
            <person name="Udwary D.W."/>
            <person name="Zeigler L."/>
            <person name="Asolkar R.N."/>
            <person name="Singan V."/>
            <person name="Lapidus A."/>
            <person name="Fenical W."/>
            <person name="Jensen P.R."/>
            <person name="Moore B.S."/>
        </authorList>
    </citation>
    <scope>NUCLEOTIDE SEQUENCE [LARGE SCALE GENOMIC DNA]</scope>
    <source>
        <strain evidence="11">ATCC BAA-916 / DSM 44818 / CNB-440</strain>
    </source>
</reference>
<dbReference type="RefSeq" id="WP_012013903.1">
    <property type="nucleotide sequence ID" value="NC_009380.1"/>
</dbReference>
<evidence type="ECO:0000256" key="1">
    <source>
        <dbReference type="ARBA" id="ARBA00001974"/>
    </source>
</evidence>
<feature type="domain" description="Acyl-CoA dehydrogenase/oxidase C-terminal" evidence="7">
    <location>
        <begin position="228"/>
        <end position="370"/>
    </location>
</feature>
<evidence type="ECO:0000259" key="9">
    <source>
        <dbReference type="Pfam" id="PF02771"/>
    </source>
</evidence>
<dbReference type="AlphaFoldDB" id="A4X8C2"/>
<comment type="similarity">
    <text evidence="2 6">Belongs to the acyl-CoA dehydrogenase family.</text>
</comment>
<dbReference type="SUPFAM" id="SSF47203">
    <property type="entry name" value="Acyl-CoA dehydrogenase C-terminal domain-like"/>
    <property type="match status" value="1"/>
</dbReference>
<dbReference type="Gene3D" id="2.40.110.10">
    <property type="entry name" value="Butyryl-CoA Dehydrogenase, subunit A, domain 2"/>
    <property type="match status" value="1"/>
</dbReference>
<dbReference type="GO" id="GO:0005886">
    <property type="term" value="C:plasma membrane"/>
    <property type="evidence" value="ECO:0007669"/>
    <property type="project" value="TreeGrafter"/>
</dbReference>
<dbReference type="HOGENOM" id="CLU_018204_9_0_11"/>
<feature type="domain" description="Acyl-CoA oxidase/dehydrogenase middle" evidence="8">
    <location>
        <begin position="122"/>
        <end position="209"/>
    </location>
</feature>
<sequence length="380" mass="41933">MFIDLTEEQHALRARLRAYLAGVLSPGERAILLRERHGVVYRELIRRLGRDGWLGLGFPARFGGGGLGPVEQQIFVNEAARADVPLPAVTLQTVAPTLLAHGSPEQQDFFLPRILSGELHFAIGYTEPEAGTDLAALRTRAVRDGDAYVVNGQKTFTTGAHDADYLWLACRTNPDAPRHHGLSILIVDTKHPGYSWTPIITCDGAHHVNAVYLTDVRVPTARRVGAENDGWRLLTTQLNHERVMLGPAGRFAALAERVHDWAYSRSLLDAPDVRRVLARVAACQRVNELLNWSATGDEPNPADASVTKVFSSEWLLWLGQELEEVVWRRGDPSDPATAELLTWLDVQAKRNLVLTFGGGVNEIQRELIASVGLGLPRVPR</sequence>
<evidence type="ECO:0000313" key="10">
    <source>
        <dbReference type="EMBL" id="ABP55122.1"/>
    </source>
</evidence>